<evidence type="ECO:0000256" key="1">
    <source>
        <dbReference type="ARBA" id="ARBA00010139"/>
    </source>
</evidence>
<dbReference type="GO" id="GO:0050660">
    <property type="term" value="F:flavin adenine dinucleotide binding"/>
    <property type="evidence" value="ECO:0007669"/>
    <property type="project" value="InterPro"/>
</dbReference>
<dbReference type="PANTHER" id="PTHR42877:SF5">
    <property type="entry name" value="L-ORNITHINE N(5)-MONOOXYGENASE-RELATED"/>
    <property type="match status" value="1"/>
</dbReference>
<organism evidence="6 7">
    <name type="scientific">Jaminaea rosea</name>
    <dbReference type="NCBI Taxonomy" id="1569628"/>
    <lineage>
        <taxon>Eukaryota</taxon>
        <taxon>Fungi</taxon>
        <taxon>Dikarya</taxon>
        <taxon>Basidiomycota</taxon>
        <taxon>Ustilaginomycotina</taxon>
        <taxon>Exobasidiomycetes</taxon>
        <taxon>Microstromatales</taxon>
        <taxon>Microstromatales incertae sedis</taxon>
        <taxon>Jaminaea</taxon>
    </lineage>
</organism>
<dbReference type="Proteomes" id="UP000245884">
    <property type="component" value="Unassembled WGS sequence"/>
</dbReference>
<dbReference type="GO" id="GO:0050661">
    <property type="term" value="F:NADP binding"/>
    <property type="evidence" value="ECO:0007669"/>
    <property type="project" value="InterPro"/>
</dbReference>
<evidence type="ECO:0000256" key="5">
    <source>
        <dbReference type="SAM" id="MobiDB-lite"/>
    </source>
</evidence>
<dbReference type="InterPro" id="IPR051209">
    <property type="entry name" value="FAD-bind_Monooxygenase_sf"/>
</dbReference>
<feature type="region of interest" description="Disordered" evidence="5">
    <location>
        <begin position="1"/>
        <end position="39"/>
    </location>
</feature>
<dbReference type="SUPFAM" id="SSF51905">
    <property type="entry name" value="FAD/NAD(P)-binding domain"/>
    <property type="match status" value="2"/>
</dbReference>
<evidence type="ECO:0000313" key="6">
    <source>
        <dbReference type="EMBL" id="PWN27124.1"/>
    </source>
</evidence>
<reference evidence="6 7" key="1">
    <citation type="journal article" date="2018" name="Mol. Biol. Evol.">
        <title>Broad Genomic Sampling Reveals a Smut Pathogenic Ancestry of the Fungal Clade Ustilaginomycotina.</title>
        <authorList>
            <person name="Kijpornyongpan T."/>
            <person name="Mondo S.J."/>
            <person name="Barry K."/>
            <person name="Sandor L."/>
            <person name="Lee J."/>
            <person name="Lipzen A."/>
            <person name="Pangilinan J."/>
            <person name="LaButti K."/>
            <person name="Hainaut M."/>
            <person name="Henrissat B."/>
            <person name="Grigoriev I.V."/>
            <person name="Spatafora J.W."/>
            <person name="Aime M.C."/>
        </authorList>
    </citation>
    <scope>NUCLEOTIDE SEQUENCE [LARGE SCALE GENOMIC DNA]</scope>
    <source>
        <strain evidence="6 7">MCA 5214</strain>
    </source>
</reference>
<dbReference type="Gene3D" id="3.50.50.60">
    <property type="entry name" value="FAD/NAD(P)-binding domain"/>
    <property type="match status" value="3"/>
</dbReference>
<feature type="compositionally biased region" description="Polar residues" evidence="5">
    <location>
        <begin position="29"/>
        <end position="39"/>
    </location>
</feature>
<keyword evidence="3" id="KW-0274">FAD</keyword>
<proteinExistence type="inferred from homology"/>
<keyword evidence="4" id="KW-0560">Oxidoreductase</keyword>
<dbReference type="RefSeq" id="XP_025361736.1">
    <property type="nucleotide sequence ID" value="XM_025509237.1"/>
</dbReference>
<evidence type="ECO:0000256" key="2">
    <source>
        <dbReference type="ARBA" id="ARBA00022630"/>
    </source>
</evidence>
<dbReference type="AlphaFoldDB" id="A0A316UQ77"/>
<dbReference type="Pfam" id="PF00743">
    <property type="entry name" value="FMO-like"/>
    <property type="match status" value="1"/>
</dbReference>
<sequence length="633" mass="70714">MPSAIQKAAGAVANVAGGSKPDSKPDAKSNASSSSLPAVPNGTIQQAKVLPSQQDWAPPVYYQTLILGAGLSGIAMACLLKRKGFGDDFIILERESGIAGTWYSNSYPGCGVDVPAPLYSYSFAQKGDWSRFVPKRDEIKAYISTVAAEYDLMDKFHLQTLVKEARFDESTNLWHIYSEDLPQRSELGVEPKKHHYVCKFFVSAVGGLSEPNECNIPGKEKFKGAIFHSARWDHSVDYTNKNVVVIGNGSSATQLVPEVAKKAKSVTQFVRAQHWIASVPHDPFAMLPGWKWLCRHFYVFRKISRALVFLVMESHFIMTMMNPLGALYRWWFARFWCKPLAKKAPKEYFDHIYPKGKILVSSKRRIFDDEYVPCLNQPHVNLEFEKSASIEEDAVITDKGKRIPADVIVLCNGFTTARAGFPMDVYGRGGEEVHSHWEKYGGGGPLHYRSCMLANYPNLVQLVGTNSATGHTSLIFTTECQIEFALEVAKPLLNGKKPSTAAISHNPLVSPSSSLATLDKVPAVEPRLSAEVQEQNYIHWRHKQRVWSYGHSWYIDTTSKRVTALYPDSQITFWLRATFPTYGDLIWSDLPAGEGDFRTWWKRWGSALGIGRMPKKTAQQAGIPAIKLPPNST</sequence>
<evidence type="ECO:0000256" key="4">
    <source>
        <dbReference type="ARBA" id="ARBA00023002"/>
    </source>
</evidence>
<name>A0A316UQ77_9BASI</name>
<feature type="compositionally biased region" description="Low complexity" evidence="5">
    <location>
        <begin position="8"/>
        <end position="18"/>
    </location>
</feature>
<gene>
    <name evidence="6" type="ORF">BDZ90DRAFT_280046</name>
</gene>
<keyword evidence="7" id="KW-1185">Reference proteome</keyword>
<dbReference type="EMBL" id="KZ819669">
    <property type="protein sequence ID" value="PWN27124.1"/>
    <property type="molecule type" value="Genomic_DNA"/>
</dbReference>
<dbReference type="InterPro" id="IPR036188">
    <property type="entry name" value="FAD/NAD-bd_sf"/>
</dbReference>
<evidence type="ECO:0000256" key="3">
    <source>
        <dbReference type="ARBA" id="ARBA00022827"/>
    </source>
</evidence>
<evidence type="ECO:0000313" key="7">
    <source>
        <dbReference type="Proteomes" id="UP000245884"/>
    </source>
</evidence>
<dbReference type="GO" id="GO:0004499">
    <property type="term" value="F:N,N-dimethylaniline monooxygenase activity"/>
    <property type="evidence" value="ECO:0007669"/>
    <property type="project" value="InterPro"/>
</dbReference>
<accession>A0A316UQ77</accession>
<dbReference type="GeneID" id="37031060"/>
<dbReference type="OrthoDB" id="74360at2759"/>
<keyword evidence="2" id="KW-0285">Flavoprotein</keyword>
<dbReference type="PANTHER" id="PTHR42877">
    <property type="entry name" value="L-ORNITHINE N(5)-MONOOXYGENASE-RELATED"/>
    <property type="match status" value="1"/>
</dbReference>
<comment type="similarity">
    <text evidence="1">Belongs to the FAD-binding monooxygenase family.</text>
</comment>
<dbReference type="InterPro" id="IPR020946">
    <property type="entry name" value="Flavin_mOase-like"/>
</dbReference>
<protein>
    <submittedName>
        <fullName evidence="6">FAD/NAD(P)-binding domain-containing protein</fullName>
    </submittedName>
</protein>
<dbReference type="STRING" id="1569628.A0A316UQ77"/>